<sequence length="74" mass="7730">MRNLPIQSAPVQRSRSHRGGQGGQHGVAASSIFIPFTPFADVGASFEFIGPSPFASVEASFGFFTIPFADAAAD</sequence>
<accession>A0ABU0IKE9</accession>
<organism evidence="2 3">
    <name type="scientific">Caulobacter ginsengisoli</name>
    <dbReference type="NCBI Taxonomy" id="400775"/>
    <lineage>
        <taxon>Bacteria</taxon>
        <taxon>Pseudomonadati</taxon>
        <taxon>Pseudomonadota</taxon>
        <taxon>Alphaproteobacteria</taxon>
        <taxon>Caulobacterales</taxon>
        <taxon>Caulobacteraceae</taxon>
        <taxon>Caulobacter</taxon>
    </lineage>
</organism>
<comment type="caution">
    <text evidence="2">The sequence shown here is derived from an EMBL/GenBank/DDBJ whole genome shotgun (WGS) entry which is preliminary data.</text>
</comment>
<dbReference type="Proteomes" id="UP001228905">
    <property type="component" value="Unassembled WGS sequence"/>
</dbReference>
<dbReference type="EMBL" id="JAUSVS010000001">
    <property type="protein sequence ID" value="MDQ0462483.1"/>
    <property type="molecule type" value="Genomic_DNA"/>
</dbReference>
<feature type="compositionally biased region" description="Polar residues" evidence="1">
    <location>
        <begin position="1"/>
        <end position="10"/>
    </location>
</feature>
<keyword evidence="3" id="KW-1185">Reference proteome</keyword>
<name>A0ABU0IKE9_9CAUL</name>
<evidence type="ECO:0000313" key="3">
    <source>
        <dbReference type="Proteomes" id="UP001228905"/>
    </source>
</evidence>
<proteinExistence type="predicted"/>
<dbReference type="RefSeq" id="WP_307344833.1">
    <property type="nucleotide sequence ID" value="NZ_JAUSVS010000001.1"/>
</dbReference>
<evidence type="ECO:0000313" key="2">
    <source>
        <dbReference type="EMBL" id="MDQ0462483.1"/>
    </source>
</evidence>
<gene>
    <name evidence="2" type="ORF">QO010_000231</name>
</gene>
<protein>
    <submittedName>
        <fullName evidence="2">Uncharacterized protein</fullName>
    </submittedName>
</protein>
<evidence type="ECO:0000256" key="1">
    <source>
        <dbReference type="SAM" id="MobiDB-lite"/>
    </source>
</evidence>
<reference evidence="2 3" key="1">
    <citation type="submission" date="2023-07" db="EMBL/GenBank/DDBJ databases">
        <title>Genomic Encyclopedia of Type Strains, Phase IV (KMG-IV): sequencing the most valuable type-strain genomes for metagenomic binning, comparative biology and taxonomic classification.</title>
        <authorList>
            <person name="Goeker M."/>
        </authorList>
    </citation>
    <scope>NUCLEOTIDE SEQUENCE [LARGE SCALE GENOMIC DNA]</scope>
    <source>
        <strain evidence="2 3">DSM 18695</strain>
    </source>
</reference>
<feature type="region of interest" description="Disordered" evidence="1">
    <location>
        <begin position="1"/>
        <end position="26"/>
    </location>
</feature>